<dbReference type="PANTHER" id="PTHR12892">
    <property type="entry name" value="FGF RECEPTOR ACTIVATING PROTEIN 1"/>
    <property type="match status" value="1"/>
</dbReference>
<dbReference type="AlphaFoldDB" id="A0A9N9WLD5"/>
<evidence type="ECO:0000256" key="6">
    <source>
        <dbReference type="ARBA" id="ARBA00023034"/>
    </source>
</evidence>
<keyword evidence="7 8" id="KW-0472">Membrane</keyword>
<dbReference type="OrthoDB" id="68581at2759"/>
<feature type="transmembrane region" description="Helical" evidence="8">
    <location>
        <begin position="88"/>
        <end position="111"/>
    </location>
</feature>
<keyword evidence="3" id="KW-0337">GPI-anchor biosynthesis</keyword>
<evidence type="ECO:0000313" key="10">
    <source>
        <dbReference type="EMBL" id="CAG9797329.1"/>
    </source>
</evidence>
<protein>
    <recommendedName>
        <fullName evidence="9">CWH43-like N-terminal domain-containing protein</fullName>
    </recommendedName>
</protein>
<feature type="transmembrane region" description="Helical" evidence="8">
    <location>
        <begin position="152"/>
        <end position="174"/>
    </location>
</feature>
<keyword evidence="4 8" id="KW-0812">Transmembrane</keyword>
<feature type="transmembrane region" description="Helical" evidence="8">
    <location>
        <begin position="226"/>
        <end position="248"/>
    </location>
</feature>
<dbReference type="InterPro" id="IPR019402">
    <property type="entry name" value="CWH43_N"/>
</dbReference>
<dbReference type="GO" id="GO:0006506">
    <property type="term" value="P:GPI anchor biosynthetic process"/>
    <property type="evidence" value="ECO:0007669"/>
    <property type="project" value="UniProtKB-KW"/>
</dbReference>
<evidence type="ECO:0000256" key="4">
    <source>
        <dbReference type="ARBA" id="ARBA00022692"/>
    </source>
</evidence>
<dbReference type="Pfam" id="PF10277">
    <property type="entry name" value="Frag1"/>
    <property type="match status" value="1"/>
</dbReference>
<evidence type="ECO:0000259" key="9">
    <source>
        <dbReference type="Pfam" id="PF10277"/>
    </source>
</evidence>
<dbReference type="PANTHER" id="PTHR12892:SF11">
    <property type="entry name" value="POST-GPI ATTACHMENT TO PROTEINS FACTOR 2"/>
    <property type="match status" value="1"/>
</dbReference>
<evidence type="ECO:0000256" key="3">
    <source>
        <dbReference type="ARBA" id="ARBA00022502"/>
    </source>
</evidence>
<evidence type="ECO:0000256" key="8">
    <source>
        <dbReference type="SAM" id="Phobius"/>
    </source>
</evidence>
<evidence type="ECO:0000256" key="5">
    <source>
        <dbReference type="ARBA" id="ARBA00022989"/>
    </source>
</evidence>
<keyword evidence="6" id="KW-0333">Golgi apparatus</keyword>
<comment type="similarity">
    <text evidence="2">Belongs to the PGAP2 family.</text>
</comment>
<evidence type="ECO:0000256" key="2">
    <source>
        <dbReference type="ARBA" id="ARBA00007414"/>
    </source>
</evidence>
<evidence type="ECO:0000313" key="11">
    <source>
        <dbReference type="Proteomes" id="UP001153620"/>
    </source>
</evidence>
<feature type="transmembrane region" description="Helical" evidence="8">
    <location>
        <begin position="35"/>
        <end position="59"/>
    </location>
</feature>
<name>A0A9N9WLD5_9DIPT</name>
<dbReference type="EMBL" id="OU895877">
    <property type="protein sequence ID" value="CAG9797329.1"/>
    <property type="molecule type" value="Genomic_DNA"/>
</dbReference>
<sequence>MRERKMLPAYQRLKTDENLQDGSKKAAFTIAFGNFSLMTVSLPLFSFIFCVAYSIIFFFEESVSTHCHVWNYLPSISAAIGAFQPQAFVWQTAIVLHFIPRLTVTWMYFNFYTQQIKRNRQNVANVAIFLNLIENICLLGLSLYNSTTYYDYHKVFFCTFIVTSELYMMLSYYLNKSARRNPNLDQREMKSLRLKRNLCIINIISILLATYFFIRHNDHCEGGIYTLFAFFEYIVVLTNMGFHLTSIYDFHNQHLIFDWTYGIRVHYQ</sequence>
<feature type="transmembrane region" description="Helical" evidence="8">
    <location>
        <begin position="194"/>
        <end position="214"/>
    </location>
</feature>
<dbReference type="InterPro" id="IPR039545">
    <property type="entry name" value="PGAP2"/>
</dbReference>
<keyword evidence="11" id="KW-1185">Reference proteome</keyword>
<proteinExistence type="inferred from homology"/>
<dbReference type="GO" id="GO:0000139">
    <property type="term" value="C:Golgi membrane"/>
    <property type="evidence" value="ECO:0007669"/>
    <property type="project" value="UniProtKB-SubCell"/>
</dbReference>
<evidence type="ECO:0000256" key="7">
    <source>
        <dbReference type="ARBA" id="ARBA00023136"/>
    </source>
</evidence>
<feature type="transmembrane region" description="Helical" evidence="8">
    <location>
        <begin position="123"/>
        <end position="146"/>
    </location>
</feature>
<reference evidence="10" key="1">
    <citation type="submission" date="2022-01" db="EMBL/GenBank/DDBJ databases">
        <authorList>
            <person name="King R."/>
        </authorList>
    </citation>
    <scope>NUCLEOTIDE SEQUENCE</scope>
</reference>
<evidence type="ECO:0000256" key="1">
    <source>
        <dbReference type="ARBA" id="ARBA00004653"/>
    </source>
</evidence>
<keyword evidence="5 8" id="KW-1133">Transmembrane helix</keyword>
<accession>A0A9N9WLD5</accession>
<reference evidence="10" key="2">
    <citation type="submission" date="2022-10" db="EMBL/GenBank/DDBJ databases">
        <authorList>
            <consortium name="ENA_rothamsted_submissions"/>
            <consortium name="culmorum"/>
            <person name="King R."/>
        </authorList>
    </citation>
    <scope>NUCLEOTIDE SEQUENCE</scope>
</reference>
<organism evidence="10 11">
    <name type="scientific">Chironomus riparius</name>
    <dbReference type="NCBI Taxonomy" id="315576"/>
    <lineage>
        <taxon>Eukaryota</taxon>
        <taxon>Metazoa</taxon>
        <taxon>Ecdysozoa</taxon>
        <taxon>Arthropoda</taxon>
        <taxon>Hexapoda</taxon>
        <taxon>Insecta</taxon>
        <taxon>Pterygota</taxon>
        <taxon>Neoptera</taxon>
        <taxon>Endopterygota</taxon>
        <taxon>Diptera</taxon>
        <taxon>Nematocera</taxon>
        <taxon>Chironomoidea</taxon>
        <taxon>Chironomidae</taxon>
        <taxon>Chironominae</taxon>
        <taxon>Chironomus</taxon>
    </lineage>
</organism>
<feature type="domain" description="CWH43-like N-terminal" evidence="9">
    <location>
        <begin position="35"/>
        <end position="252"/>
    </location>
</feature>
<comment type="subcellular location">
    <subcellularLocation>
        <location evidence="1">Golgi apparatus membrane</location>
        <topology evidence="1">Multi-pass membrane protein</topology>
    </subcellularLocation>
</comment>
<gene>
    <name evidence="10" type="ORF">CHIRRI_LOCUS328</name>
</gene>
<dbReference type="GO" id="GO:0005789">
    <property type="term" value="C:endoplasmic reticulum membrane"/>
    <property type="evidence" value="ECO:0007669"/>
    <property type="project" value="TreeGrafter"/>
</dbReference>
<dbReference type="Proteomes" id="UP001153620">
    <property type="component" value="Chromosome 1"/>
</dbReference>